<dbReference type="Pfam" id="PF07589">
    <property type="entry name" value="PEP-CTERM"/>
    <property type="match status" value="1"/>
</dbReference>
<dbReference type="InterPro" id="IPR013424">
    <property type="entry name" value="Ice-binding_C"/>
</dbReference>
<evidence type="ECO:0000256" key="1">
    <source>
        <dbReference type="SAM" id="SignalP"/>
    </source>
</evidence>
<sequence length="212" mass="22277">MMKKLLLALGAILAMSTANAKADVIFNSSLAGGFAYTETRPSSFNYAAVLQFSQNVTVSELGVYTSVDNAQNIKFLIFSSGVSGGAESLLLSDTKSFAQNSAQTFIYSDPIDFTFLAGRTYDVGILGASGSITGKYVPGNYTQDGVTEISRNANFNNYNAPTTGDYAGVSPFVELVSGPTSVPEPASVTVLAAGLIGLLAFARRARYAQQGR</sequence>
<dbReference type="Proteomes" id="UP000646365">
    <property type="component" value="Unassembled WGS sequence"/>
</dbReference>
<dbReference type="AlphaFoldDB" id="A0A8J2YSS9"/>
<keyword evidence="1" id="KW-0732">Signal</keyword>
<protein>
    <recommendedName>
        <fullName evidence="2">Ice-binding protein C-terminal domain-containing protein</fullName>
    </recommendedName>
</protein>
<evidence type="ECO:0000259" key="2">
    <source>
        <dbReference type="Pfam" id="PF07589"/>
    </source>
</evidence>
<evidence type="ECO:0000313" key="4">
    <source>
        <dbReference type="Proteomes" id="UP000646365"/>
    </source>
</evidence>
<organism evidence="3 4">
    <name type="scientific">Aliidongia dinghuensis</name>
    <dbReference type="NCBI Taxonomy" id="1867774"/>
    <lineage>
        <taxon>Bacteria</taxon>
        <taxon>Pseudomonadati</taxon>
        <taxon>Pseudomonadota</taxon>
        <taxon>Alphaproteobacteria</taxon>
        <taxon>Rhodospirillales</taxon>
        <taxon>Dongiaceae</taxon>
        <taxon>Aliidongia</taxon>
    </lineage>
</organism>
<feature type="signal peptide" evidence="1">
    <location>
        <begin position="1"/>
        <end position="20"/>
    </location>
</feature>
<gene>
    <name evidence="3" type="ORF">GCM10011611_16260</name>
</gene>
<name>A0A8J2YSS9_9PROT</name>
<comment type="caution">
    <text evidence="3">The sequence shown here is derived from an EMBL/GenBank/DDBJ whole genome shotgun (WGS) entry which is preliminary data.</text>
</comment>
<evidence type="ECO:0000313" key="3">
    <source>
        <dbReference type="EMBL" id="GGF11372.1"/>
    </source>
</evidence>
<dbReference type="EMBL" id="BMJQ01000003">
    <property type="protein sequence ID" value="GGF11372.1"/>
    <property type="molecule type" value="Genomic_DNA"/>
</dbReference>
<dbReference type="RefSeq" id="WP_189044436.1">
    <property type="nucleotide sequence ID" value="NZ_BMJQ01000003.1"/>
</dbReference>
<accession>A0A8J2YSS9</accession>
<feature type="domain" description="Ice-binding protein C-terminal" evidence="2">
    <location>
        <begin position="181"/>
        <end position="204"/>
    </location>
</feature>
<feature type="chain" id="PRO_5035329126" description="Ice-binding protein C-terminal domain-containing protein" evidence="1">
    <location>
        <begin position="21"/>
        <end position="212"/>
    </location>
</feature>
<keyword evidence="4" id="KW-1185">Reference proteome</keyword>
<reference evidence="3" key="2">
    <citation type="submission" date="2020-09" db="EMBL/GenBank/DDBJ databases">
        <authorList>
            <person name="Sun Q."/>
            <person name="Zhou Y."/>
        </authorList>
    </citation>
    <scope>NUCLEOTIDE SEQUENCE</scope>
    <source>
        <strain evidence="3">CGMCC 1.15725</strain>
    </source>
</reference>
<proteinExistence type="predicted"/>
<reference evidence="3" key="1">
    <citation type="journal article" date="2014" name="Int. J. Syst. Evol. Microbiol.">
        <title>Complete genome sequence of Corynebacterium casei LMG S-19264T (=DSM 44701T), isolated from a smear-ripened cheese.</title>
        <authorList>
            <consortium name="US DOE Joint Genome Institute (JGI-PGF)"/>
            <person name="Walter F."/>
            <person name="Albersmeier A."/>
            <person name="Kalinowski J."/>
            <person name="Ruckert C."/>
        </authorList>
    </citation>
    <scope>NUCLEOTIDE SEQUENCE</scope>
    <source>
        <strain evidence="3">CGMCC 1.15725</strain>
    </source>
</reference>